<dbReference type="SUPFAM" id="SSF103473">
    <property type="entry name" value="MFS general substrate transporter"/>
    <property type="match status" value="1"/>
</dbReference>
<dbReference type="InterPro" id="IPR036259">
    <property type="entry name" value="MFS_trans_sf"/>
</dbReference>
<organism evidence="2">
    <name type="scientific">marine sediment metagenome</name>
    <dbReference type="NCBI Taxonomy" id="412755"/>
    <lineage>
        <taxon>unclassified sequences</taxon>
        <taxon>metagenomes</taxon>
        <taxon>ecological metagenomes</taxon>
    </lineage>
</organism>
<keyword evidence="1" id="KW-0472">Membrane</keyword>
<keyword evidence="1" id="KW-0812">Transmembrane</keyword>
<evidence type="ECO:0000313" key="2">
    <source>
        <dbReference type="EMBL" id="KKK91738.1"/>
    </source>
</evidence>
<keyword evidence="1" id="KW-1133">Transmembrane helix</keyword>
<comment type="caution">
    <text evidence="2">The sequence shown here is derived from an EMBL/GenBank/DDBJ whole genome shotgun (WGS) entry which is preliminary data.</text>
</comment>
<evidence type="ECO:0000256" key="1">
    <source>
        <dbReference type="SAM" id="Phobius"/>
    </source>
</evidence>
<proteinExistence type="predicted"/>
<accession>A0A0F8ZD92</accession>
<feature type="transmembrane region" description="Helical" evidence="1">
    <location>
        <begin position="20"/>
        <end position="40"/>
    </location>
</feature>
<name>A0A0F8ZD92_9ZZZZ</name>
<sequence>MRKPLIITGNLCYTIALGMMYYASHWTFVLIASLLVGIGMSM</sequence>
<dbReference type="EMBL" id="LAZR01048519">
    <property type="protein sequence ID" value="KKK91738.1"/>
    <property type="molecule type" value="Genomic_DNA"/>
</dbReference>
<reference evidence="2" key="1">
    <citation type="journal article" date="2015" name="Nature">
        <title>Complex archaea that bridge the gap between prokaryotes and eukaryotes.</title>
        <authorList>
            <person name="Spang A."/>
            <person name="Saw J.H."/>
            <person name="Jorgensen S.L."/>
            <person name="Zaremba-Niedzwiedzka K."/>
            <person name="Martijn J."/>
            <person name="Lind A.E."/>
            <person name="van Eijk R."/>
            <person name="Schleper C."/>
            <person name="Guy L."/>
            <person name="Ettema T.J."/>
        </authorList>
    </citation>
    <scope>NUCLEOTIDE SEQUENCE</scope>
</reference>
<dbReference type="AlphaFoldDB" id="A0A0F8ZD92"/>
<gene>
    <name evidence="2" type="ORF">LCGC14_2709920</name>
</gene>
<feature type="non-terminal residue" evidence="2">
    <location>
        <position position="42"/>
    </location>
</feature>
<protein>
    <submittedName>
        <fullName evidence="2">Uncharacterized protein</fullName>
    </submittedName>
</protein>